<dbReference type="RefSeq" id="WP_212596146.1">
    <property type="nucleotide sequence ID" value="NZ_CP073587.1"/>
</dbReference>
<sequence>MIVKQLVWAAMAIGVSSSALAGEAEQAFTSELHQCAAYYQLGSQMVAAMNAPQMAAVGERLKNNAKEAEQLAAKYESEDAAQQAITKATEEMMQSTGGKGMGALMQRYKDKCQDILNDPQKRLDYWVMAKM</sequence>
<feature type="chain" id="PRO_5047034775" evidence="1">
    <location>
        <begin position="22"/>
        <end position="131"/>
    </location>
</feature>
<protein>
    <submittedName>
        <fullName evidence="2">Uncharacterized protein</fullName>
    </submittedName>
</protein>
<evidence type="ECO:0000256" key="1">
    <source>
        <dbReference type="SAM" id="SignalP"/>
    </source>
</evidence>
<organism evidence="2 3">
    <name type="scientific">Shewanella yunxiaonensis</name>
    <dbReference type="NCBI Taxonomy" id="2829809"/>
    <lineage>
        <taxon>Bacteria</taxon>
        <taxon>Pseudomonadati</taxon>
        <taxon>Pseudomonadota</taxon>
        <taxon>Gammaproteobacteria</taxon>
        <taxon>Alteromonadales</taxon>
        <taxon>Shewanellaceae</taxon>
        <taxon>Shewanella</taxon>
    </lineage>
</organism>
<evidence type="ECO:0000313" key="3">
    <source>
        <dbReference type="Proteomes" id="UP000679575"/>
    </source>
</evidence>
<keyword evidence="1" id="KW-0732">Signal</keyword>
<dbReference type="EMBL" id="CP073587">
    <property type="protein sequence ID" value="QUN07143.1"/>
    <property type="molecule type" value="Genomic_DNA"/>
</dbReference>
<evidence type="ECO:0000313" key="2">
    <source>
        <dbReference type="EMBL" id="QUN07143.1"/>
    </source>
</evidence>
<accession>A0ABX7YWF2</accession>
<gene>
    <name evidence="2" type="ORF">KDN34_06860</name>
</gene>
<feature type="signal peptide" evidence="1">
    <location>
        <begin position="1"/>
        <end position="21"/>
    </location>
</feature>
<dbReference type="Proteomes" id="UP000679575">
    <property type="component" value="Chromosome"/>
</dbReference>
<name>A0ABX7YWF2_9GAMM</name>
<reference evidence="2 3" key="1">
    <citation type="submission" date="2021-04" db="EMBL/GenBank/DDBJ databases">
        <title>Novel species identification of genus Shewanella.</title>
        <authorList>
            <person name="Liu G."/>
        </authorList>
    </citation>
    <scope>NUCLEOTIDE SEQUENCE [LARGE SCALE GENOMIC DNA]</scope>
    <source>
        <strain evidence="2 3">FJAT-54481</strain>
    </source>
</reference>
<proteinExistence type="predicted"/>
<keyword evidence="3" id="KW-1185">Reference proteome</keyword>